<name>A0ABS9ZKE7_9PSED</name>
<proteinExistence type="predicted"/>
<gene>
    <name evidence="1" type="ORF">AUC61_07430</name>
</gene>
<keyword evidence="2" id="KW-1185">Reference proteome</keyword>
<dbReference type="RefSeq" id="WP_243245345.1">
    <property type="nucleotide sequence ID" value="NZ_LOHG01000004.1"/>
</dbReference>
<dbReference type="Proteomes" id="UP001320513">
    <property type="component" value="Unassembled WGS sequence"/>
</dbReference>
<dbReference type="Pfam" id="PF05973">
    <property type="entry name" value="Gp49"/>
    <property type="match status" value="1"/>
</dbReference>
<evidence type="ECO:0000313" key="2">
    <source>
        <dbReference type="Proteomes" id="UP001320513"/>
    </source>
</evidence>
<evidence type="ECO:0008006" key="3">
    <source>
        <dbReference type="Google" id="ProtNLM"/>
    </source>
</evidence>
<accession>A0ABS9ZKE7</accession>
<comment type="caution">
    <text evidence="1">The sequence shown here is derived from an EMBL/GenBank/DDBJ whole genome shotgun (WGS) entry which is preliminary data.</text>
</comment>
<reference evidence="1 2" key="1">
    <citation type="submission" date="2015-12" db="EMBL/GenBank/DDBJ databases">
        <title>Phylogenomics in the description of a new species in the Pseudomonas syringae group.</title>
        <authorList>
            <person name="Busquets A."/>
            <person name="Gomila M."/>
            <person name="Beiki F."/>
            <person name="Rahimian H."/>
            <person name="Mulet M."/>
            <person name="Sanchez D."/>
            <person name="Garcia-Valdes E."/>
            <person name="Lalucat J."/>
        </authorList>
    </citation>
    <scope>NUCLEOTIDE SEQUENCE [LARGE SCALE GENOMIC DNA]</scope>
    <source>
        <strain evidence="1 2">S25</strain>
    </source>
</reference>
<protein>
    <recommendedName>
        <fullName evidence="3">Phage-related protein</fullName>
    </recommendedName>
</protein>
<organism evidence="1 2">
    <name type="scientific">Pseudomonas maioricensis</name>
    <dbReference type="NCBI Taxonomy" id="1766623"/>
    <lineage>
        <taxon>Bacteria</taxon>
        <taxon>Pseudomonadati</taxon>
        <taxon>Pseudomonadota</taxon>
        <taxon>Gammaproteobacteria</taxon>
        <taxon>Pseudomonadales</taxon>
        <taxon>Pseudomonadaceae</taxon>
        <taxon>Pseudomonas</taxon>
    </lineage>
</organism>
<dbReference type="InterPro" id="IPR009241">
    <property type="entry name" value="HigB-like"/>
</dbReference>
<evidence type="ECO:0000313" key="1">
    <source>
        <dbReference type="EMBL" id="MCI8209363.1"/>
    </source>
</evidence>
<sequence>MKPLVFLGDTLEQLRGFPLPAQAIAGFQLDRVQRGIAPEDWKPMASIGAGVREIRVREISGAFRVVYLATLPNAVYVLHAFRKTTQKTANKDITLATLRLGDLIRSRA</sequence>
<dbReference type="EMBL" id="LOHG01000004">
    <property type="protein sequence ID" value="MCI8209363.1"/>
    <property type="molecule type" value="Genomic_DNA"/>
</dbReference>